<feature type="transmembrane region" description="Helical" evidence="1">
    <location>
        <begin position="243"/>
        <end position="263"/>
    </location>
</feature>
<organism evidence="3 4">
    <name type="scientific">Mucilaginibacter myungsuensis</name>
    <dbReference type="NCBI Taxonomy" id="649104"/>
    <lineage>
        <taxon>Bacteria</taxon>
        <taxon>Pseudomonadati</taxon>
        <taxon>Bacteroidota</taxon>
        <taxon>Sphingobacteriia</taxon>
        <taxon>Sphingobacteriales</taxon>
        <taxon>Sphingobacteriaceae</taxon>
        <taxon>Mucilaginibacter</taxon>
    </lineage>
</organism>
<keyword evidence="3" id="KW-0031">Aminopeptidase</keyword>
<feature type="transmembrane region" description="Helical" evidence="1">
    <location>
        <begin position="515"/>
        <end position="537"/>
    </location>
</feature>
<feature type="domain" description="Peptidase M1 membrane alanine aminopeptidase" evidence="2">
    <location>
        <begin position="839"/>
        <end position="1040"/>
    </location>
</feature>
<dbReference type="Proteomes" id="UP000622475">
    <property type="component" value="Unassembled WGS sequence"/>
</dbReference>
<feature type="transmembrane region" description="Helical" evidence="1">
    <location>
        <begin position="475"/>
        <end position="495"/>
    </location>
</feature>
<dbReference type="AlphaFoldDB" id="A0A929L607"/>
<feature type="transmembrane region" description="Helical" evidence="1">
    <location>
        <begin position="356"/>
        <end position="377"/>
    </location>
</feature>
<feature type="transmembrane region" description="Helical" evidence="1">
    <location>
        <begin position="138"/>
        <end position="164"/>
    </location>
</feature>
<dbReference type="InterPro" id="IPR014782">
    <property type="entry name" value="Peptidase_M1_dom"/>
</dbReference>
<feature type="transmembrane region" description="Helical" evidence="1">
    <location>
        <begin position="171"/>
        <end position="190"/>
    </location>
</feature>
<dbReference type="GO" id="GO:0005737">
    <property type="term" value="C:cytoplasm"/>
    <property type="evidence" value="ECO:0007669"/>
    <property type="project" value="TreeGrafter"/>
</dbReference>
<sequence length="1061" mass="120242">MKAIFLFDIKSYGKRWGFWLMLTLTIVFGIFGGQNARFSVSDELFDNSPYQISFITTLISLITLLFSTLFAAQLLFKESDSNFSQVLFSIALSKGSFVAGRYLALLSLSFGLTLLLLISFFIGHGMANPAGKVTGFNLAWYIAPFIYFGLINTLFVTAVLSAVAWLGRNKLLVYVSGLMLYIVYMIMLIYSGSPMMAQSMPQSERSQLIAGIIDPFGFSAFFHQTAQWSVPQRNSEVVSLTGIFLYNRLGIVLLSIGLLFICAKKFSIDTAKRKKTQARSFEEPATVSTYHPVATSNTTNAQWQALLSFIKMDLTWILKSIPFILTAMAMLFMVGMELYAEIEKGIRIPQKYANSGLMVSTIIQNFHALGMIALIYYAHELFWRSRNANFHLIENSTSNTRTSFYAKCLSLTIVLVLFTLLMIGEGVLFQLAYNYLHIEWWVYADVFLFNTFPLILLCVTIMLIQKWINAKYAGLTATIVFVVLFATTLGKKLISYPLLKFLQPFAGDHSDMNGFGSYTCAYAERLLFGAILIGLLVALSQTKKTGSKLMPIMIALFLIAGTIFTGTDLISNYQPQNKNAGLQAQANYERDYRKYQNLPQPTITDVTTTIDLDPEQNAYRICGKYILVNRSAAKISSILLGLDDDMKVARMTYRNGKESVDVRQHQQLIQLQNPLLPGDTATLNFDISYKWYAVNGHKSFNAIVDNGAFMRISRYYPQLGYNAGMEIQDEHQRKLFNLGKATVIRSLDAPKSAIDDFINLDMTVSTSANQTAIGVGELFKAWKDKGRNYFRYRTGSPIPFRFAVSSAKYAIKQELYRGKRFEIYYHPAHPENVDHLLKNAKLTMDYCEKNFGSYPFKTIRFAEISSFTKGFAATAYPATIYMAEDIIFHANIKGDRQQDVVNELAGHELSHLWWGNSQIDPDDREGSPLLTETLAMYTEMMLLKQMYGKEKMLDRLRMHLGIYLDERGFNTERPLYKMLGEDTHLSYSKGAVVMYQLSQLVGEDKMNLALRNFLAKLKYPNAKPISTDLLDEFYNVADKKDHQRIRDMFTKTGGLTTQDLK</sequence>
<dbReference type="RefSeq" id="WP_194113090.1">
    <property type="nucleotide sequence ID" value="NZ_JADFFL010000008.1"/>
</dbReference>
<dbReference type="GO" id="GO:0042277">
    <property type="term" value="F:peptide binding"/>
    <property type="evidence" value="ECO:0007669"/>
    <property type="project" value="TreeGrafter"/>
</dbReference>
<dbReference type="SUPFAM" id="SSF55486">
    <property type="entry name" value="Metalloproteases ('zincins'), catalytic domain"/>
    <property type="match status" value="1"/>
</dbReference>
<feature type="transmembrane region" description="Helical" evidence="1">
    <location>
        <begin position="12"/>
        <end position="32"/>
    </location>
</feature>
<accession>A0A929L607</accession>
<dbReference type="EMBL" id="JADFFL010000008">
    <property type="protein sequence ID" value="MBE9663841.1"/>
    <property type="molecule type" value="Genomic_DNA"/>
</dbReference>
<proteinExistence type="predicted"/>
<keyword evidence="1" id="KW-0812">Transmembrane</keyword>
<keyword evidence="1" id="KW-0472">Membrane</keyword>
<dbReference type="GO" id="GO:0008270">
    <property type="term" value="F:zinc ion binding"/>
    <property type="evidence" value="ECO:0007669"/>
    <property type="project" value="InterPro"/>
</dbReference>
<gene>
    <name evidence="3" type="ORF">IRJ16_18305</name>
</gene>
<dbReference type="InterPro" id="IPR050344">
    <property type="entry name" value="Peptidase_M1_aminopeptidases"/>
</dbReference>
<feature type="transmembrane region" description="Helical" evidence="1">
    <location>
        <begin position="408"/>
        <end position="428"/>
    </location>
</feature>
<protein>
    <submittedName>
        <fullName evidence="3">Aminopeptidase</fullName>
    </submittedName>
</protein>
<evidence type="ECO:0000256" key="1">
    <source>
        <dbReference type="SAM" id="Phobius"/>
    </source>
</evidence>
<evidence type="ECO:0000259" key="2">
    <source>
        <dbReference type="Pfam" id="PF01433"/>
    </source>
</evidence>
<dbReference type="Pfam" id="PF01433">
    <property type="entry name" value="Peptidase_M1"/>
    <property type="match status" value="1"/>
</dbReference>
<dbReference type="PANTHER" id="PTHR11533">
    <property type="entry name" value="PROTEASE M1 ZINC METALLOPROTEASE"/>
    <property type="match status" value="1"/>
</dbReference>
<keyword evidence="1" id="KW-1133">Transmembrane helix</keyword>
<feature type="transmembrane region" description="Helical" evidence="1">
    <location>
        <begin position="52"/>
        <end position="76"/>
    </location>
</feature>
<keyword evidence="3" id="KW-0378">Hydrolase</keyword>
<reference evidence="3" key="1">
    <citation type="submission" date="2020-10" db="EMBL/GenBank/DDBJ databases">
        <title>Mucilaginibacter mali sp. nov., isolated from rhizosphere soil of apple orchard.</title>
        <authorList>
            <person name="Lee J.-S."/>
            <person name="Kim H.S."/>
            <person name="Kim J.-S."/>
        </authorList>
    </citation>
    <scope>NUCLEOTIDE SEQUENCE</scope>
    <source>
        <strain evidence="3">KCTC 22746</strain>
    </source>
</reference>
<feature type="transmembrane region" description="Helical" evidence="1">
    <location>
        <begin position="440"/>
        <end position="463"/>
    </location>
</feature>
<feature type="transmembrane region" description="Helical" evidence="1">
    <location>
        <begin position="102"/>
        <end position="126"/>
    </location>
</feature>
<feature type="transmembrane region" description="Helical" evidence="1">
    <location>
        <begin position="549"/>
        <end position="570"/>
    </location>
</feature>
<feature type="transmembrane region" description="Helical" evidence="1">
    <location>
        <begin position="316"/>
        <end position="336"/>
    </location>
</feature>
<name>A0A929L607_9SPHI</name>
<dbReference type="GO" id="GO:0005615">
    <property type="term" value="C:extracellular space"/>
    <property type="evidence" value="ECO:0007669"/>
    <property type="project" value="TreeGrafter"/>
</dbReference>
<dbReference type="InterPro" id="IPR027268">
    <property type="entry name" value="Peptidase_M4/M1_CTD_sf"/>
</dbReference>
<evidence type="ECO:0000313" key="3">
    <source>
        <dbReference type="EMBL" id="MBE9663841.1"/>
    </source>
</evidence>
<dbReference type="GO" id="GO:0070006">
    <property type="term" value="F:metalloaminopeptidase activity"/>
    <property type="evidence" value="ECO:0007669"/>
    <property type="project" value="TreeGrafter"/>
</dbReference>
<comment type="caution">
    <text evidence="3">The sequence shown here is derived from an EMBL/GenBank/DDBJ whole genome shotgun (WGS) entry which is preliminary data.</text>
</comment>
<keyword evidence="4" id="KW-1185">Reference proteome</keyword>
<dbReference type="PANTHER" id="PTHR11533:SF174">
    <property type="entry name" value="PUROMYCIN-SENSITIVE AMINOPEPTIDASE-RELATED"/>
    <property type="match status" value="1"/>
</dbReference>
<dbReference type="Gene3D" id="1.10.390.10">
    <property type="entry name" value="Neutral Protease Domain 2"/>
    <property type="match status" value="1"/>
</dbReference>
<dbReference type="GO" id="GO:0043171">
    <property type="term" value="P:peptide catabolic process"/>
    <property type="evidence" value="ECO:0007669"/>
    <property type="project" value="TreeGrafter"/>
</dbReference>
<keyword evidence="3" id="KW-0645">Protease</keyword>
<dbReference type="GO" id="GO:0016020">
    <property type="term" value="C:membrane"/>
    <property type="evidence" value="ECO:0007669"/>
    <property type="project" value="TreeGrafter"/>
</dbReference>
<evidence type="ECO:0000313" key="4">
    <source>
        <dbReference type="Proteomes" id="UP000622475"/>
    </source>
</evidence>